<reference evidence="2" key="1">
    <citation type="journal article" date="2023" name="Plant J.">
        <title>The genome of the king protea, Protea cynaroides.</title>
        <authorList>
            <person name="Chang J."/>
            <person name="Duong T.A."/>
            <person name="Schoeman C."/>
            <person name="Ma X."/>
            <person name="Roodt D."/>
            <person name="Barker N."/>
            <person name="Li Z."/>
            <person name="Van de Peer Y."/>
            <person name="Mizrachi E."/>
        </authorList>
    </citation>
    <scope>NUCLEOTIDE SEQUENCE</scope>
    <source>
        <tissue evidence="2">Young leaves</tissue>
    </source>
</reference>
<dbReference type="PANTHER" id="PTHR33527">
    <property type="entry name" value="OS07G0274300 PROTEIN"/>
    <property type="match status" value="1"/>
</dbReference>
<evidence type="ECO:0000313" key="3">
    <source>
        <dbReference type="Proteomes" id="UP001141806"/>
    </source>
</evidence>
<keyword evidence="3" id="KW-1185">Reference proteome</keyword>
<accession>A0A9Q0JSX5</accession>
<name>A0A9Q0JSX5_9MAGN</name>
<dbReference type="Pfam" id="PF15704">
    <property type="entry name" value="Mt_ATP_synt"/>
    <property type="match status" value="1"/>
</dbReference>
<dbReference type="EMBL" id="JAMYWD010000012">
    <property type="protein sequence ID" value="KAJ4950327.1"/>
    <property type="molecule type" value="Genomic_DNA"/>
</dbReference>
<evidence type="ECO:0000256" key="1">
    <source>
        <dbReference type="SAM" id="MobiDB-lite"/>
    </source>
</evidence>
<protein>
    <submittedName>
        <fullName evidence="2">Uncharacterized protein</fullName>
    </submittedName>
</protein>
<feature type="compositionally biased region" description="Acidic residues" evidence="1">
    <location>
        <begin position="1"/>
        <end position="18"/>
    </location>
</feature>
<evidence type="ECO:0000313" key="2">
    <source>
        <dbReference type="EMBL" id="KAJ4950327.1"/>
    </source>
</evidence>
<comment type="caution">
    <text evidence="2">The sequence shown here is derived from an EMBL/GenBank/DDBJ whole genome shotgun (WGS) entry which is preliminary data.</text>
</comment>
<sequence>MVTPEDDRDDQEDQEESMSELRTESDWTTGIVGSCLHFMADEGSSLIYLPVGTFSLLQSVHLLVRVLVFAGEGETRRQTYLLKEIPDGRTYLLTLKEIRIKRGLTDEFGAEAMMVYALEKVEKEIKKPLMRSNFDSSFTFDRPPTPEPEPDVRGKQVVVALVASKSPNSQFVGGSSDPHPQTPLVVAAYTTGDLPNDQTLFITLSRGYPITESELWVFFTMNYGDCLENIYMQNMQQQYLQALFALVVVKSIVIMDMILKRAEEEGKTKFVINGKHVWVWNEVEKTMRIIGLWLWLESIGFPNINCLNALNPNTTTINNEEELLFTRRLLNSTAISLSFFIENSAPAILSISKFITDVASRAFDDIIITAMTHRAQLLNFTCQDFKFKTPTTSEYEKLIGQYLGQGS</sequence>
<organism evidence="2 3">
    <name type="scientific">Protea cynaroides</name>
    <dbReference type="NCBI Taxonomy" id="273540"/>
    <lineage>
        <taxon>Eukaryota</taxon>
        <taxon>Viridiplantae</taxon>
        <taxon>Streptophyta</taxon>
        <taxon>Embryophyta</taxon>
        <taxon>Tracheophyta</taxon>
        <taxon>Spermatophyta</taxon>
        <taxon>Magnoliopsida</taxon>
        <taxon>Proteales</taxon>
        <taxon>Proteaceae</taxon>
        <taxon>Protea</taxon>
    </lineage>
</organism>
<dbReference type="GO" id="GO:0009555">
    <property type="term" value="P:pollen development"/>
    <property type="evidence" value="ECO:0007669"/>
    <property type="project" value="InterPro"/>
</dbReference>
<feature type="region of interest" description="Disordered" evidence="1">
    <location>
        <begin position="1"/>
        <end position="23"/>
    </location>
</feature>
<dbReference type="PANTHER" id="PTHR33527:SF14">
    <property type="entry name" value="OS07G0274300 PROTEIN"/>
    <property type="match status" value="1"/>
</dbReference>
<gene>
    <name evidence="2" type="ORF">NE237_027159</name>
</gene>
<dbReference type="InterPro" id="IPR031432">
    <property type="entry name" value="MGP1"/>
</dbReference>
<proteinExistence type="predicted"/>
<dbReference type="AlphaFoldDB" id="A0A9Q0JSX5"/>
<dbReference type="Proteomes" id="UP001141806">
    <property type="component" value="Unassembled WGS sequence"/>
</dbReference>